<dbReference type="OrthoDB" id="4299064at2"/>
<dbReference type="AlphaFoldDB" id="A0A0R3CAL4"/>
<comment type="caution">
    <text evidence="1">The sequence shown here is derived from an EMBL/GenBank/DDBJ whole genome shotgun (WGS) entry which is preliminary data.</text>
</comment>
<name>A0A0R3CAL4_9BRAD</name>
<dbReference type="STRING" id="108015.GA0061099_1004600"/>
<reference evidence="1 2" key="1">
    <citation type="submission" date="2015-09" db="EMBL/GenBank/DDBJ databases">
        <title>Draft Genome Sequence of the Strain BR 3267 (Bradyrhizobium yuanmingense) recommended as inoculant for cowpea in Brazil.</title>
        <authorList>
            <person name="Simoes-Araujo J.L."/>
            <person name="Zilli J.E."/>
        </authorList>
    </citation>
    <scope>NUCLEOTIDE SEQUENCE [LARGE SCALE GENOMIC DNA]</scope>
    <source>
        <strain evidence="1 2">BR3267</strain>
    </source>
</reference>
<organism evidence="1 2">
    <name type="scientific">Bradyrhizobium yuanmingense</name>
    <dbReference type="NCBI Taxonomy" id="108015"/>
    <lineage>
        <taxon>Bacteria</taxon>
        <taxon>Pseudomonadati</taxon>
        <taxon>Pseudomonadota</taxon>
        <taxon>Alphaproteobacteria</taxon>
        <taxon>Hyphomicrobiales</taxon>
        <taxon>Nitrobacteraceae</taxon>
        <taxon>Bradyrhizobium</taxon>
    </lineage>
</organism>
<protein>
    <submittedName>
        <fullName evidence="1">Tautomerase enzyme</fullName>
    </submittedName>
</protein>
<proteinExistence type="predicted"/>
<dbReference type="RefSeq" id="WP_057029023.1">
    <property type="nucleotide sequence ID" value="NZ_LJYF01000031.1"/>
</dbReference>
<gene>
    <name evidence="1" type="ORF">AOQ72_29635</name>
</gene>
<evidence type="ECO:0000313" key="2">
    <source>
        <dbReference type="Proteomes" id="UP000051380"/>
    </source>
</evidence>
<sequence>MTIITVTAPAGRLGLPQRRQLAESLTDAVLEPEVGQKAPAARMGFQVHFHDLPSDRMAIGGRLLCDQDKPRDIITVNIAVMNAAWPAEVRAEVIRNVLARLAEACGMPAPSPTWWVNFEIIDEGSWGSRGGVLSILQLLDSGVFTPARIEAIRAALQQPA</sequence>
<dbReference type="EMBL" id="LJYF01000031">
    <property type="protein sequence ID" value="KRP92340.1"/>
    <property type="molecule type" value="Genomic_DNA"/>
</dbReference>
<dbReference type="Proteomes" id="UP000051380">
    <property type="component" value="Unassembled WGS sequence"/>
</dbReference>
<dbReference type="Gene3D" id="3.30.429.10">
    <property type="entry name" value="Macrophage Migration Inhibitory Factor"/>
    <property type="match status" value="1"/>
</dbReference>
<dbReference type="InterPro" id="IPR014347">
    <property type="entry name" value="Tautomerase/MIF_sf"/>
</dbReference>
<evidence type="ECO:0000313" key="1">
    <source>
        <dbReference type="EMBL" id="KRP92340.1"/>
    </source>
</evidence>
<dbReference type="SUPFAM" id="SSF55331">
    <property type="entry name" value="Tautomerase/MIF"/>
    <property type="match status" value="1"/>
</dbReference>
<accession>A0A0R3CAL4</accession>